<reference evidence="1" key="1">
    <citation type="submission" date="2019-08" db="EMBL/GenBank/DDBJ databases">
        <authorList>
            <person name="Kucharzyk K."/>
            <person name="Murdoch R.W."/>
            <person name="Higgins S."/>
            <person name="Loffler F."/>
        </authorList>
    </citation>
    <scope>NUCLEOTIDE SEQUENCE</scope>
</reference>
<dbReference type="EMBL" id="VSSQ01008899">
    <property type="protein sequence ID" value="MPM40164.1"/>
    <property type="molecule type" value="Genomic_DNA"/>
</dbReference>
<evidence type="ECO:0000313" key="1">
    <source>
        <dbReference type="EMBL" id="MPM40164.1"/>
    </source>
</evidence>
<comment type="caution">
    <text evidence="1">The sequence shown here is derived from an EMBL/GenBank/DDBJ whole genome shotgun (WGS) entry which is preliminary data.</text>
</comment>
<organism evidence="1">
    <name type="scientific">bioreactor metagenome</name>
    <dbReference type="NCBI Taxonomy" id="1076179"/>
    <lineage>
        <taxon>unclassified sequences</taxon>
        <taxon>metagenomes</taxon>
        <taxon>ecological metagenomes</taxon>
    </lineage>
</organism>
<gene>
    <name evidence="1" type="ORF">SDC9_86804</name>
</gene>
<proteinExistence type="predicted"/>
<dbReference type="AlphaFoldDB" id="A0A644ZRD3"/>
<accession>A0A644ZRD3</accession>
<protein>
    <submittedName>
        <fullName evidence="1">Uncharacterized protein</fullName>
    </submittedName>
</protein>
<name>A0A644ZRD3_9ZZZZ</name>
<sequence length="228" mass="26654">MKLNEKSIPNAYPLIIYEDFRKCVQGFNFYLGLCVGSLELFVYPNPESLGIIKNHIFKMPDKDGIWQNSMDAFNYCFEKTPPPNLQLALYILAFNWDKFINLIGDFIFIAGHFYPQIQIHSYLHNLHKGGFDQQIRRISECSSLDFKISPTDYENSLEFFQVRHLGVHNGWMVDDGYLKNSPNHKEFVKNEIRLFKIDEMELWMRSLLSIGKLIAEELADNFSNTYSG</sequence>